<dbReference type="AlphaFoldDB" id="A0A6I3NSF9"/>
<reference evidence="3" key="1">
    <citation type="journal article" date="2019" name="Nat. Med.">
        <title>A library of human gut bacterial isolates paired with longitudinal multiomics data enables mechanistic microbiome research.</title>
        <authorList>
            <person name="Poyet M."/>
            <person name="Groussin M."/>
            <person name="Gibbons S.M."/>
            <person name="Avila-Pacheco J."/>
            <person name="Jiang X."/>
            <person name="Kearney S.M."/>
            <person name="Perrotta A.R."/>
            <person name="Berdy B."/>
            <person name="Zhao S."/>
            <person name="Lieberman T.D."/>
            <person name="Swanson P.K."/>
            <person name="Smith M."/>
            <person name="Roesemann S."/>
            <person name="Alexander J.E."/>
            <person name="Rich S.A."/>
            <person name="Livny J."/>
            <person name="Vlamakis H."/>
            <person name="Clish C."/>
            <person name="Bullock K."/>
            <person name="Deik A."/>
            <person name="Scott J."/>
            <person name="Pierce K.A."/>
            <person name="Xavier R.J."/>
            <person name="Alm E.J."/>
        </authorList>
    </citation>
    <scope>NUCLEOTIDE SEQUENCE</scope>
    <source>
        <strain evidence="3">BIOML-A179</strain>
    </source>
</reference>
<evidence type="ECO:0000259" key="2">
    <source>
        <dbReference type="Pfam" id="PF14689"/>
    </source>
</evidence>
<sequence>MQKNNSEKRIYLNAILIIGIVVFGLIWIYIRIMQVAYQNNINCLTESLIEVEQSKLKNDVNELMIRVNIDFDYLIEDYNKSLNVVDSILHEYIIEKSKQDEDIMEMFIFLTSVYKDLQIRVYDQHNQTVVAEFKQNNMILAQDILYSDLFFDLALWRQHMVQENRYIVIIGISDSDLKTMYKGMLKDAFDENPNLTSIYTLIEIVDYKGGDKFAKVIQGISVSPSCARQGCYINTTYQDDRGRYVLKEMLEGLKDNGTYFGYVQNNDNQDMLYAELYAPYDLVVLTSTPMKDFYQQTMSEFKAFEQNFETQIHVAIGIACASFIIAILGGIATFKYMKSKEIENEREQNRMIIEHNKVLLRKNDQINQLAHDIKNHLICIKGFINQQTPEEASHYIDSVYEDLNQLSSIVITGNRLVDIILNDKISQMKKIGITFTKRIEHVSLDFVDFKEMTIILTNMLDNAIESCEKSEQKEIQFTISSFNQTYIIIKVVNSCDVAPIISKGKLKSTKTQKGQHGYGVENIKRAVAKYNGSTYFDYDECRHQFVFSITLEKPQ</sequence>
<dbReference type="Pfam" id="PF14501">
    <property type="entry name" value="HATPase_c_5"/>
    <property type="match status" value="1"/>
</dbReference>
<evidence type="ECO:0000313" key="3">
    <source>
        <dbReference type="EMBL" id="MTL93543.1"/>
    </source>
</evidence>
<dbReference type="SUPFAM" id="SSF55874">
    <property type="entry name" value="ATPase domain of HSP90 chaperone/DNA topoisomerase II/histidine kinase"/>
    <property type="match status" value="1"/>
</dbReference>
<dbReference type="PANTHER" id="PTHR40448">
    <property type="entry name" value="TWO-COMPONENT SENSOR HISTIDINE KINASE"/>
    <property type="match status" value="1"/>
</dbReference>
<accession>A0A6I3NSF9</accession>
<proteinExistence type="predicted"/>
<dbReference type="Pfam" id="PF14689">
    <property type="entry name" value="SPOB_a"/>
    <property type="match status" value="1"/>
</dbReference>
<dbReference type="InterPro" id="IPR032834">
    <property type="entry name" value="NatK-like_C"/>
</dbReference>
<comment type="caution">
    <text evidence="3">The sequence shown here is derived from an EMBL/GenBank/DDBJ whole genome shotgun (WGS) entry which is preliminary data.</text>
</comment>
<organism evidence="3">
    <name type="scientific">Turicibacter sanguinis</name>
    <dbReference type="NCBI Taxonomy" id="154288"/>
    <lineage>
        <taxon>Bacteria</taxon>
        <taxon>Bacillati</taxon>
        <taxon>Bacillota</taxon>
        <taxon>Erysipelotrichia</taxon>
        <taxon>Erysipelotrichales</taxon>
        <taxon>Turicibacteraceae</taxon>
        <taxon>Turicibacter</taxon>
    </lineage>
</organism>
<name>A0A6I3NSF9_9FIRM</name>
<dbReference type="InterPro" id="IPR036890">
    <property type="entry name" value="HATPase_C_sf"/>
</dbReference>
<dbReference type="Gene3D" id="3.30.450.20">
    <property type="entry name" value="PAS domain"/>
    <property type="match status" value="1"/>
</dbReference>
<evidence type="ECO:0000259" key="1">
    <source>
        <dbReference type="Pfam" id="PF14501"/>
    </source>
</evidence>
<dbReference type="EMBL" id="WMQV01000005">
    <property type="protein sequence ID" value="MTL93543.1"/>
    <property type="molecule type" value="Genomic_DNA"/>
</dbReference>
<dbReference type="GO" id="GO:0042802">
    <property type="term" value="F:identical protein binding"/>
    <property type="evidence" value="ECO:0007669"/>
    <property type="project" value="TreeGrafter"/>
</dbReference>
<dbReference type="InterPro" id="IPR039506">
    <property type="entry name" value="SPOB_a"/>
</dbReference>
<dbReference type="PANTHER" id="PTHR40448:SF1">
    <property type="entry name" value="TWO-COMPONENT SENSOR HISTIDINE KINASE"/>
    <property type="match status" value="1"/>
</dbReference>
<protein>
    <submittedName>
        <fullName evidence="3">GHKL domain-containing protein</fullName>
    </submittedName>
</protein>
<feature type="domain" description="Sensor histidine kinase NatK-like C-terminal" evidence="1">
    <location>
        <begin position="451"/>
        <end position="550"/>
    </location>
</feature>
<dbReference type="RefSeq" id="WP_009606707.1">
    <property type="nucleotide sequence ID" value="NZ_JADMNR010000005.1"/>
</dbReference>
<dbReference type="Gene3D" id="3.30.565.10">
    <property type="entry name" value="Histidine kinase-like ATPase, C-terminal domain"/>
    <property type="match status" value="1"/>
</dbReference>
<gene>
    <name evidence="3" type="ORF">GMA64_03285</name>
</gene>
<feature type="domain" description="SpoOB alpha-helical" evidence="2">
    <location>
        <begin position="366"/>
        <end position="409"/>
    </location>
</feature>